<dbReference type="OrthoDB" id="5570127at2759"/>
<dbReference type="Proteomes" id="UP000594638">
    <property type="component" value="Unassembled WGS sequence"/>
</dbReference>
<dbReference type="PANTHER" id="PTHR11139:SF1">
    <property type="entry name" value="TRANSFORMATION_TRANSCRIPTION DOMAIN-ASSOCIATED PROTEIN"/>
    <property type="match status" value="1"/>
</dbReference>
<dbReference type="AlphaFoldDB" id="A0A8S0Q5X2"/>
<dbReference type="SUPFAM" id="SSF56112">
    <property type="entry name" value="Protein kinase-like (PK-like)"/>
    <property type="match status" value="1"/>
</dbReference>
<dbReference type="GO" id="GO:0000124">
    <property type="term" value="C:SAGA complex"/>
    <property type="evidence" value="ECO:0007669"/>
    <property type="project" value="TreeGrafter"/>
</dbReference>
<keyword evidence="2" id="KW-1185">Reference proteome</keyword>
<organism evidence="1 2">
    <name type="scientific">Olea europaea subsp. europaea</name>
    <dbReference type="NCBI Taxonomy" id="158383"/>
    <lineage>
        <taxon>Eukaryota</taxon>
        <taxon>Viridiplantae</taxon>
        <taxon>Streptophyta</taxon>
        <taxon>Embryophyta</taxon>
        <taxon>Tracheophyta</taxon>
        <taxon>Spermatophyta</taxon>
        <taxon>Magnoliopsida</taxon>
        <taxon>eudicotyledons</taxon>
        <taxon>Gunneridae</taxon>
        <taxon>Pentapetalae</taxon>
        <taxon>asterids</taxon>
        <taxon>lamiids</taxon>
        <taxon>Lamiales</taxon>
        <taxon>Oleaceae</taxon>
        <taxon>Oleeae</taxon>
        <taxon>Olea</taxon>
    </lineage>
</organism>
<name>A0A8S0Q5X2_OLEEU</name>
<dbReference type="Gramene" id="OE9A062490T1">
    <property type="protein sequence ID" value="OE9A062490C1"/>
    <property type="gene ID" value="OE9A062490"/>
</dbReference>
<sequence length="241" mass="27443">MYGTFLELYENHFARIDREADFTMTYFKEQLNQTRCRQIPPETVVDLLLQARNVITKSIVTDNIFSQSMNKFKKQFALSSFMSFSFMLQIGGRSPNKILFAKNVGNIFQTDFHPAYDENGMIEFTEPVAFPWQAFFTRFGVDGLIVSAMCAAAKAQSSHLWHHLAKFFRDEWISWSWRRPPAMPPAPVVGSGVLNSVDLKQKIITNVEQVIGWITGLAPQHTGGKWHGSTTIFADGCYRIG</sequence>
<protein>
    <submittedName>
        <fullName evidence="1">Transformation transcription domain-associated -like isoform X2</fullName>
    </submittedName>
</protein>
<dbReference type="EMBL" id="CACTIH010001810">
    <property type="protein sequence ID" value="CAA2963501.1"/>
    <property type="molecule type" value="Genomic_DNA"/>
</dbReference>
<dbReference type="InterPro" id="IPR011009">
    <property type="entry name" value="Kinase-like_dom_sf"/>
</dbReference>
<gene>
    <name evidence="1" type="ORF">OLEA9_A062490</name>
</gene>
<dbReference type="InterPro" id="IPR050517">
    <property type="entry name" value="DDR_Repair_Kinase"/>
</dbReference>
<dbReference type="GO" id="GO:0006281">
    <property type="term" value="P:DNA repair"/>
    <property type="evidence" value="ECO:0007669"/>
    <property type="project" value="TreeGrafter"/>
</dbReference>
<proteinExistence type="predicted"/>
<dbReference type="GO" id="GO:0005634">
    <property type="term" value="C:nucleus"/>
    <property type="evidence" value="ECO:0007669"/>
    <property type="project" value="TreeGrafter"/>
</dbReference>
<evidence type="ECO:0000313" key="1">
    <source>
        <dbReference type="EMBL" id="CAA2963501.1"/>
    </source>
</evidence>
<dbReference type="PANTHER" id="PTHR11139">
    <property type="entry name" value="ATAXIA TELANGIECTASIA MUTATED ATM -RELATED"/>
    <property type="match status" value="1"/>
</dbReference>
<dbReference type="GO" id="GO:0006355">
    <property type="term" value="P:regulation of DNA-templated transcription"/>
    <property type="evidence" value="ECO:0007669"/>
    <property type="project" value="TreeGrafter"/>
</dbReference>
<comment type="caution">
    <text evidence="1">The sequence shown here is derived from an EMBL/GenBank/DDBJ whole genome shotgun (WGS) entry which is preliminary data.</text>
</comment>
<dbReference type="GO" id="GO:0035267">
    <property type="term" value="C:NuA4 histone acetyltransferase complex"/>
    <property type="evidence" value="ECO:0007669"/>
    <property type="project" value="TreeGrafter"/>
</dbReference>
<reference evidence="1 2" key="1">
    <citation type="submission" date="2019-12" db="EMBL/GenBank/DDBJ databases">
        <authorList>
            <person name="Alioto T."/>
            <person name="Alioto T."/>
            <person name="Gomez Garrido J."/>
        </authorList>
    </citation>
    <scope>NUCLEOTIDE SEQUENCE [LARGE SCALE GENOMIC DNA]</scope>
</reference>
<evidence type="ECO:0000313" key="2">
    <source>
        <dbReference type="Proteomes" id="UP000594638"/>
    </source>
</evidence>
<accession>A0A8S0Q5X2</accession>